<organism evidence="4 5">
    <name type="scientific">Flavonifractor hominis</name>
    <dbReference type="NCBI Taxonomy" id="3133178"/>
    <lineage>
        <taxon>Bacteria</taxon>
        <taxon>Bacillati</taxon>
        <taxon>Bacillota</taxon>
        <taxon>Clostridia</taxon>
        <taxon>Eubacteriales</taxon>
        <taxon>Oscillospiraceae</taxon>
        <taxon>Flavonifractor</taxon>
    </lineage>
</organism>
<dbReference type="InterPro" id="IPR050109">
    <property type="entry name" value="HTH-type_TetR-like_transc_reg"/>
</dbReference>
<evidence type="ECO:0000259" key="3">
    <source>
        <dbReference type="PROSITE" id="PS50977"/>
    </source>
</evidence>
<sequence length="205" mass="23619">MKQEERVRQMQQRILSAACQEFGKRGYLGAAVDSVCKAGGFSKGILYYYFKDKDSIYLACVQLCFNELLQYLNTHMSVYPEDGVAQNVNRYFQLRMDFFQDHPAFQQLFDQSFLSLPEHLTAAIEEIRAPLVHYNWELLGQILSGAQLRPGITLEEAMELLGCYQSFLNHSKRMKEALQNGSAAQEKLRRQWMNLLLYGIVESPA</sequence>
<gene>
    <name evidence="4" type="ORF">WMO45_05685</name>
</gene>
<dbReference type="Gene3D" id="1.10.357.10">
    <property type="entry name" value="Tetracycline Repressor, domain 2"/>
    <property type="match status" value="1"/>
</dbReference>
<proteinExistence type="predicted"/>
<feature type="domain" description="HTH tetR-type" evidence="3">
    <location>
        <begin position="8"/>
        <end position="68"/>
    </location>
</feature>
<dbReference type="Pfam" id="PF00440">
    <property type="entry name" value="TetR_N"/>
    <property type="match status" value="1"/>
</dbReference>
<keyword evidence="5" id="KW-1185">Reference proteome</keyword>
<dbReference type="PRINTS" id="PR00455">
    <property type="entry name" value="HTHTETR"/>
</dbReference>
<reference evidence="4 5" key="1">
    <citation type="submission" date="2024-03" db="EMBL/GenBank/DDBJ databases">
        <title>Human intestinal bacterial collection.</title>
        <authorList>
            <person name="Pauvert C."/>
            <person name="Hitch T.C.A."/>
            <person name="Clavel T."/>
        </authorList>
    </citation>
    <scope>NUCLEOTIDE SEQUENCE [LARGE SCALE GENOMIC DNA]</scope>
    <source>
        <strain evidence="4 5">CLA-AP-H34</strain>
    </source>
</reference>
<comment type="caution">
    <text evidence="4">The sequence shown here is derived from an EMBL/GenBank/DDBJ whole genome shotgun (WGS) entry which is preliminary data.</text>
</comment>
<dbReference type="PROSITE" id="PS50977">
    <property type="entry name" value="HTH_TETR_2"/>
    <property type="match status" value="1"/>
</dbReference>
<dbReference type="PANTHER" id="PTHR30328">
    <property type="entry name" value="TRANSCRIPTIONAL REPRESSOR"/>
    <property type="match status" value="1"/>
</dbReference>
<dbReference type="InterPro" id="IPR009057">
    <property type="entry name" value="Homeodomain-like_sf"/>
</dbReference>
<dbReference type="SUPFAM" id="SSF46689">
    <property type="entry name" value="Homeodomain-like"/>
    <property type="match status" value="1"/>
</dbReference>
<evidence type="ECO:0000256" key="1">
    <source>
        <dbReference type="ARBA" id="ARBA00023125"/>
    </source>
</evidence>
<dbReference type="EMBL" id="JBBMFT010000002">
    <property type="protein sequence ID" value="MEQ2456008.1"/>
    <property type="molecule type" value="Genomic_DNA"/>
</dbReference>
<name>A0ABV1ERY7_9FIRM</name>
<dbReference type="InterPro" id="IPR001647">
    <property type="entry name" value="HTH_TetR"/>
</dbReference>
<protein>
    <submittedName>
        <fullName evidence="4">TetR/AcrR family transcriptional regulator</fullName>
    </submittedName>
</protein>
<dbReference type="PANTHER" id="PTHR30328:SF54">
    <property type="entry name" value="HTH-TYPE TRANSCRIPTIONAL REPRESSOR SCO4008"/>
    <property type="match status" value="1"/>
</dbReference>
<keyword evidence="1 2" id="KW-0238">DNA-binding</keyword>
<dbReference type="RefSeq" id="WP_349139591.1">
    <property type="nucleotide sequence ID" value="NZ_JBBMFT010000002.1"/>
</dbReference>
<accession>A0ABV1ERY7</accession>
<dbReference type="InterPro" id="IPR036271">
    <property type="entry name" value="Tet_transcr_reg_TetR-rel_C_sf"/>
</dbReference>
<evidence type="ECO:0000256" key="2">
    <source>
        <dbReference type="PROSITE-ProRule" id="PRU00335"/>
    </source>
</evidence>
<evidence type="ECO:0000313" key="5">
    <source>
        <dbReference type="Proteomes" id="UP001440599"/>
    </source>
</evidence>
<feature type="DNA-binding region" description="H-T-H motif" evidence="2">
    <location>
        <begin position="31"/>
        <end position="50"/>
    </location>
</feature>
<evidence type="ECO:0000313" key="4">
    <source>
        <dbReference type="EMBL" id="MEQ2456008.1"/>
    </source>
</evidence>
<dbReference type="Proteomes" id="UP001440599">
    <property type="component" value="Unassembled WGS sequence"/>
</dbReference>
<dbReference type="SUPFAM" id="SSF48498">
    <property type="entry name" value="Tetracyclin repressor-like, C-terminal domain"/>
    <property type="match status" value="1"/>
</dbReference>
<dbReference type="Gene3D" id="1.10.10.60">
    <property type="entry name" value="Homeodomain-like"/>
    <property type="match status" value="1"/>
</dbReference>